<keyword evidence="2" id="KW-0560">Oxidoreductase</keyword>
<dbReference type="AlphaFoldDB" id="W9YYV3"/>
<keyword evidence="4" id="KW-1185">Reference proteome</keyword>
<dbReference type="PANTHER" id="PTHR43669">
    <property type="entry name" value="5-KETO-D-GLUCONATE 5-REDUCTASE"/>
    <property type="match status" value="1"/>
</dbReference>
<dbReference type="OrthoDB" id="10254221at2759"/>
<comment type="caution">
    <text evidence="3">The sequence shown here is derived from an EMBL/GenBank/DDBJ whole genome shotgun (WGS) entry which is preliminary data.</text>
</comment>
<dbReference type="InterPro" id="IPR036291">
    <property type="entry name" value="NAD(P)-bd_dom_sf"/>
</dbReference>
<name>W9YYV3_9EURO</name>
<dbReference type="InterPro" id="IPR002347">
    <property type="entry name" value="SDR_fam"/>
</dbReference>
<dbReference type="RefSeq" id="XP_007732753.1">
    <property type="nucleotide sequence ID" value="XM_007734563.1"/>
</dbReference>
<dbReference type="HOGENOM" id="CLU_078552_0_0_1"/>
<reference evidence="3 4" key="1">
    <citation type="submission" date="2013-03" db="EMBL/GenBank/DDBJ databases">
        <title>The Genome Sequence of Capronia epimyces CBS 606.96.</title>
        <authorList>
            <consortium name="The Broad Institute Genomics Platform"/>
            <person name="Cuomo C."/>
            <person name="de Hoog S."/>
            <person name="Gorbushina A."/>
            <person name="Walker B."/>
            <person name="Young S.K."/>
            <person name="Zeng Q."/>
            <person name="Gargeya S."/>
            <person name="Fitzgerald M."/>
            <person name="Haas B."/>
            <person name="Abouelleil A."/>
            <person name="Allen A.W."/>
            <person name="Alvarado L."/>
            <person name="Arachchi H.M."/>
            <person name="Berlin A.M."/>
            <person name="Chapman S.B."/>
            <person name="Gainer-Dewar J."/>
            <person name="Goldberg J."/>
            <person name="Griggs A."/>
            <person name="Gujja S."/>
            <person name="Hansen M."/>
            <person name="Howarth C."/>
            <person name="Imamovic A."/>
            <person name="Ireland A."/>
            <person name="Larimer J."/>
            <person name="McCowan C."/>
            <person name="Murphy C."/>
            <person name="Pearson M."/>
            <person name="Poon T.W."/>
            <person name="Priest M."/>
            <person name="Roberts A."/>
            <person name="Saif S."/>
            <person name="Shea T."/>
            <person name="Sisk P."/>
            <person name="Sykes S."/>
            <person name="Wortman J."/>
            <person name="Nusbaum C."/>
            <person name="Birren B."/>
        </authorList>
    </citation>
    <scope>NUCLEOTIDE SEQUENCE [LARGE SCALE GENOMIC DNA]</scope>
    <source>
        <strain evidence="3 4">CBS 606.96</strain>
    </source>
</reference>
<dbReference type="EMBL" id="AMGY01000003">
    <property type="protein sequence ID" value="EXJ87474.1"/>
    <property type="molecule type" value="Genomic_DNA"/>
</dbReference>
<evidence type="ECO:0008006" key="5">
    <source>
        <dbReference type="Google" id="ProtNLM"/>
    </source>
</evidence>
<dbReference type="PANTHER" id="PTHR43669:SF3">
    <property type="entry name" value="ALCOHOL DEHYDROGENASE, PUTATIVE (AFU_ORTHOLOGUE AFUA_3G03445)-RELATED"/>
    <property type="match status" value="1"/>
</dbReference>
<dbReference type="eggNOG" id="ENOG502SMMV">
    <property type="taxonomic scope" value="Eukaryota"/>
</dbReference>
<evidence type="ECO:0000256" key="1">
    <source>
        <dbReference type="ARBA" id="ARBA00006484"/>
    </source>
</evidence>
<dbReference type="GeneID" id="19168553"/>
<protein>
    <recommendedName>
        <fullName evidence="5">NmrA-like domain-containing protein</fullName>
    </recommendedName>
</protein>
<sequence>MERVLVVGATGNIGISVIIAALRSKREVLAIVRNQAAAEKIYKHVGTKTGITTVEGNVTSDDGVQKVVDRVKAGTLPSFQHVYAAVGVFNARSPLYEVDLSYYRETMKINAECAFSAYRATIPHLLEQGHPTSTWTLVTGGAGTQGTAGATAVSQGALFSLAAVACRELKQTNVRFNEAYLDYRVEYDAECEGEANAWKLKASDYAKVYEQILAREDIKGCRVTVESPKDLEKLRYQPKLAGLNTANAWGQ</sequence>
<dbReference type="Pfam" id="PF00106">
    <property type="entry name" value="adh_short"/>
    <property type="match status" value="1"/>
</dbReference>
<evidence type="ECO:0000256" key="2">
    <source>
        <dbReference type="ARBA" id="ARBA00023002"/>
    </source>
</evidence>
<comment type="similarity">
    <text evidence="1">Belongs to the short-chain dehydrogenases/reductases (SDR) family.</text>
</comment>
<evidence type="ECO:0000313" key="3">
    <source>
        <dbReference type="EMBL" id="EXJ87474.1"/>
    </source>
</evidence>
<dbReference type="Gene3D" id="3.40.50.720">
    <property type="entry name" value="NAD(P)-binding Rossmann-like Domain"/>
    <property type="match status" value="1"/>
</dbReference>
<gene>
    <name evidence="3" type="ORF">A1O3_04434</name>
</gene>
<dbReference type="STRING" id="1182542.W9YYV3"/>
<dbReference type="SUPFAM" id="SSF51735">
    <property type="entry name" value="NAD(P)-binding Rossmann-fold domains"/>
    <property type="match status" value="1"/>
</dbReference>
<dbReference type="GO" id="GO:0016491">
    <property type="term" value="F:oxidoreductase activity"/>
    <property type="evidence" value="ECO:0007669"/>
    <property type="project" value="UniProtKB-KW"/>
</dbReference>
<evidence type="ECO:0000313" key="4">
    <source>
        <dbReference type="Proteomes" id="UP000019478"/>
    </source>
</evidence>
<organism evidence="3 4">
    <name type="scientific">Capronia epimyces CBS 606.96</name>
    <dbReference type="NCBI Taxonomy" id="1182542"/>
    <lineage>
        <taxon>Eukaryota</taxon>
        <taxon>Fungi</taxon>
        <taxon>Dikarya</taxon>
        <taxon>Ascomycota</taxon>
        <taxon>Pezizomycotina</taxon>
        <taxon>Eurotiomycetes</taxon>
        <taxon>Chaetothyriomycetidae</taxon>
        <taxon>Chaetothyriales</taxon>
        <taxon>Herpotrichiellaceae</taxon>
        <taxon>Capronia</taxon>
    </lineage>
</organism>
<proteinExistence type="inferred from homology"/>
<accession>W9YYV3</accession>
<dbReference type="Proteomes" id="UP000019478">
    <property type="component" value="Unassembled WGS sequence"/>
</dbReference>